<feature type="transmembrane region" description="Helical" evidence="1">
    <location>
        <begin position="108"/>
        <end position="132"/>
    </location>
</feature>
<gene>
    <name evidence="2" type="ORF">TSTA_042500</name>
</gene>
<protein>
    <recommendedName>
        <fullName evidence="4">Acyltransferase 3 domain-containing protein</fullName>
    </recommendedName>
</protein>
<evidence type="ECO:0000256" key="1">
    <source>
        <dbReference type="SAM" id="Phobius"/>
    </source>
</evidence>
<feature type="transmembrane region" description="Helical" evidence="1">
    <location>
        <begin position="191"/>
        <end position="213"/>
    </location>
</feature>
<keyword evidence="1" id="KW-1133">Transmembrane helix</keyword>
<name>B8MJV9_TALSN</name>
<feature type="transmembrane region" description="Helical" evidence="1">
    <location>
        <begin position="77"/>
        <end position="96"/>
    </location>
</feature>
<dbReference type="PhylomeDB" id="B8MJV9"/>
<dbReference type="eggNOG" id="ENOG502RXFK">
    <property type="taxonomic scope" value="Eukaryota"/>
</dbReference>
<feature type="transmembrane region" description="Helical" evidence="1">
    <location>
        <begin position="404"/>
        <end position="424"/>
    </location>
</feature>
<keyword evidence="1" id="KW-0812">Transmembrane</keyword>
<dbReference type="STRING" id="441959.B8MJV9"/>
<evidence type="ECO:0008006" key="4">
    <source>
        <dbReference type="Google" id="ProtNLM"/>
    </source>
</evidence>
<feature type="transmembrane region" description="Helical" evidence="1">
    <location>
        <begin position="373"/>
        <end position="392"/>
    </location>
</feature>
<reference evidence="3" key="1">
    <citation type="journal article" date="2015" name="Genome Announc.">
        <title>Genome sequence of the AIDS-associated pathogen Penicillium marneffei (ATCC18224) and its near taxonomic relative Talaromyces stipitatus (ATCC10500).</title>
        <authorList>
            <person name="Nierman W.C."/>
            <person name="Fedorova-Abrams N.D."/>
            <person name="Andrianopoulos A."/>
        </authorList>
    </citation>
    <scope>NUCLEOTIDE SEQUENCE [LARGE SCALE GENOMIC DNA]</scope>
    <source>
        <strain evidence="3">ATCC 10500 / CBS 375.48 / QM 6759 / NRRL 1006</strain>
    </source>
</reference>
<feature type="transmembrane region" description="Helical" evidence="1">
    <location>
        <begin position="219"/>
        <end position="246"/>
    </location>
</feature>
<keyword evidence="1" id="KW-0472">Membrane</keyword>
<organism evidence="2 3">
    <name type="scientific">Talaromyces stipitatus (strain ATCC 10500 / CBS 375.48 / QM 6759 / NRRL 1006)</name>
    <name type="common">Penicillium stipitatum</name>
    <dbReference type="NCBI Taxonomy" id="441959"/>
    <lineage>
        <taxon>Eukaryota</taxon>
        <taxon>Fungi</taxon>
        <taxon>Dikarya</taxon>
        <taxon>Ascomycota</taxon>
        <taxon>Pezizomycotina</taxon>
        <taxon>Eurotiomycetes</taxon>
        <taxon>Eurotiomycetidae</taxon>
        <taxon>Eurotiales</taxon>
        <taxon>Trichocomaceae</taxon>
        <taxon>Talaromyces</taxon>
        <taxon>Talaromyces sect. Talaromyces</taxon>
    </lineage>
</organism>
<dbReference type="AlphaFoldDB" id="B8MJV9"/>
<dbReference type="RefSeq" id="XP_002484729.1">
    <property type="nucleotide sequence ID" value="XM_002484684.1"/>
</dbReference>
<dbReference type="GeneID" id="8103343"/>
<sequence length="445" mass="51331">MVGLDLKLLRKHIVTPPTKYEQEYLIGFRGLLVIQAFLWMFLQTFAPSTVYASYDVGGPHAQVIVRKVFSVLFWNEYFLYGAFIFLSARSIAIPYFRDPTPAVIARSLLTRSLQLCIPVAICLAIVKGSITANALNTIKHFKYSTNNLSLPIPYQFPNALSYWNSVFNLFWTTHGFRSQSGSYAFPTQTLWMINAVYIQSYTVYMIMVIVPYTRPQWRVQFGILFVIAAWWCNSWAWYTVSGVLVCDMVMHMDLKQNALMGIPVQYRSLVWRSNDGKPRRIPTWFVGGLLLVGGLLMQYLWAAYRPDLFFSEWRIHSNPYTTGGLDERYLLDHISARDDVYITILGIFILLETYDVLQRVLQNKFLLFLGRRALSYFLLQSIFAYIVGIRVFEGLRSRHVPHDGAVMVALITCIAVTVPAAELFHRLIVVPSRYLSHNFYEFITS</sequence>
<feature type="transmembrane region" description="Helical" evidence="1">
    <location>
        <begin position="24"/>
        <end position="42"/>
    </location>
</feature>
<dbReference type="Proteomes" id="UP000001745">
    <property type="component" value="Unassembled WGS sequence"/>
</dbReference>
<dbReference type="InParanoid" id="B8MJV9"/>
<dbReference type="OrthoDB" id="3363151at2759"/>
<dbReference type="EMBL" id="EQ962657">
    <property type="protein sequence ID" value="EED14776.1"/>
    <property type="molecule type" value="Genomic_DNA"/>
</dbReference>
<feature type="transmembrane region" description="Helical" evidence="1">
    <location>
        <begin position="281"/>
        <end position="301"/>
    </location>
</feature>
<keyword evidence="3" id="KW-1185">Reference proteome</keyword>
<proteinExistence type="predicted"/>
<evidence type="ECO:0000313" key="2">
    <source>
        <dbReference type="EMBL" id="EED14776.1"/>
    </source>
</evidence>
<feature type="transmembrane region" description="Helical" evidence="1">
    <location>
        <begin position="340"/>
        <end position="361"/>
    </location>
</feature>
<dbReference type="HOGENOM" id="CLU_029045_0_0_1"/>
<dbReference type="OMA" id="VQSWAWY"/>
<accession>B8MJV9</accession>
<evidence type="ECO:0000313" key="3">
    <source>
        <dbReference type="Proteomes" id="UP000001745"/>
    </source>
</evidence>
<dbReference type="VEuPathDB" id="FungiDB:TSTA_042500"/>